<keyword evidence="3" id="KW-0547">Nucleotide-binding</keyword>
<comment type="subcellular location">
    <subcellularLocation>
        <location evidence="1">Cell membrane</location>
        <topology evidence="1">Multi-pass membrane protein</topology>
    </subcellularLocation>
</comment>
<dbReference type="NCBIfam" id="TIGR02857">
    <property type="entry name" value="CydD"/>
    <property type="match status" value="1"/>
</dbReference>
<evidence type="ECO:0000256" key="7">
    <source>
        <dbReference type="SAM" id="Phobius"/>
    </source>
</evidence>
<protein>
    <submittedName>
        <fullName evidence="10">Thiol reductant ABC exporter subunit CydD</fullName>
    </submittedName>
</protein>
<dbReference type="PANTHER" id="PTHR24221">
    <property type="entry name" value="ATP-BINDING CASSETTE SUB-FAMILY B"/>
    <property type="match status" value="1"/>
</dbReference>
<evidence type="ECO:0000259" key="9">
    <source>
        <dbReference type="PROSITE" id="PS50929"/>
    </source>
</evidence>
<feature type="transmembrane region" description="Helical" evidence="7">
    <location>
        <begin position="66"/>
        <end position="87"/>
    </location>
</feature>
<feature type="transmembrane region" description="Helical" evidence="7">
    <location>
        <begin position="152"/>
        <end position="169"/>
    </location>
</feature>
<comment type="caution">
    <text evidence="10">The sequence shown here is derived from an EMBL/GenBank/DDBJ whole genome shotgun (WGS) entry which is preliminary data.</text>
</comment>
<dbReference type="PROSITE" id="PS50929">
    <property type="entry name" value="ABC_TM1F"/>
    <property type="match status" value="1"/>
</dbReference>
<evidence type="ECO:0000256" key="4">
    <source>
        <dbReference type="ARBA" id="ARBA00022840"/>
    </source>
</evidence>
<dbReference type="PANTHER" id="PTHR24221:SF590">
    <property type="entry name" value="COMPONENT LINKED WITH THE ASSEMBLY OF CYTOCHROME' TRANSPORT TRANSMEMBRANE ATP-BINDING PROTEIN ABC TRANSPORTER CYDD-RELATED"/>
    <property type="match status" value="1"/>
</dbReference>
<dbReference type="InterPro" id="IPR003439">
    <property type="entry name" value="ABC_transporter-like_ATP-bd"/>
</dbReference>
<proteinExistence type="predicted"/>
<organism evidence="10 11">
    <name type="scientific">Acetobacter conturbans</name>
    <dbReference type="NCBI Taxonomy" id="1737472"/>
    <lineage>
        <taxon>Bacteria</taxon>
        <taxon>Pseudomonadati</taxon>
        <taxon>Pseudomonadota</taxon>
        <taxon>Alphaproteobacteria</taxon>
        <taxon>Acetobacterales</taxon>
        <taxon>Acetobacteraceae</taxon>
        <taxon>Acetobacter</taxon>
    </lineage>
</organism>
<evidence type="ECO:0000256" key="2">
    <source>
        <dbReference type="ARBA" id="ARBA00022692"/>
    </source>
</evidence>
<evidence type="ECO:0000256" key="3">
    <source>
        <dbReference type="ARBA" id="ARBA00022741"/>
    </source>
</evidence>
<gene>
    <name evidence="10" type="primary">cydD</name>
    <name evidence="10" type="ORF">GOB81_16435</name>
</gene>
<feature type="transmembrane region" description="Helical" evidence="7">
    <location>
        <begin position="32"/>
        <end position="54"/>
    </location>
</feature>
<reference evidence="10 11" key="1">
    <citation type="journal article" date="2020" name="Int. J. Syst. Evol. Microbiol.">
        <title>Novel acetic acid bacteria from cider fermentations: Acetobacter conturbans sp. nov. and Acetobacter fallax sp. nov.</title>
        <authorList>
            <person name="Sombolestani A.S."/>
            <person name="Cleenwerck I."/>
            <person name="Cnockaert M."/>
            <person name="Borremans W."/>
            <person name="Wieme A.D."/>
            <person name="De Vuyst L."/>
            <person name="Vandamme P."/>
        </authorList>
    </citation>
    <scope>NUCLEOTIDE SEQUENCE [LARGE SCALE GENOMIC DNA]</scope>
    <source>
        <strain evidence="10 11">LMG 1627</strain>
    </source>
</reference>
<dbReference type="PROSITE" id="PS00211">
    <property type="entry name" value="ABC_TRANSPORTER_1"/>
    <property type="match status" value="1"/>
</dbReference>
<evidence type="ECO:0000313" key="11">
    <source>
        <dbReference type="Proteomes" id="UP000631653"/>
    </source>
</evidence>
<feature type="transmembrane region" description="Helical" evidence="7">
    <location>
        <begin position="175"/>
        <end position="195"/>
    </location>
</feature>
<keyword evidence="6 7" id="KW-0472">Membrane</keyword>
<dbReference type="CDD" id="cd18584">
    <property type="entry name" value="ABC_6TM_AarD_CydD"/>
    <property type="match status" value="1"/>
</dbReference>
<accession>A0ABX0K4J2</accession>
<evidence type="ECO:0000256" key="1">
    <source>
        <dbReference type="ARBA" id="ARBA00004651"/>
    </source>
</evidence>
<keyword evidence="11" id="KW-1185">Reference proteome</keyword>
<dbReference type="SUPFAM" id="SSF52540">
    <property type="entry name" value="P-loop containing nucleoside triphosphate hydrolases"/>
    <property type="match status" value="1"/>
</dbReference>
<dbReference type="Pfam" id="PF00664">
    <property type="entry name" value="ABC_membrane"/>
    <property type="match status" value="1"/>
</dbReference>
<dbReference type="InterPro" id="IPR011527">
    <property type="entry name" value="ABC1_TM_dom"/>
</dbReference>
<feature type="domain" description="ABC transmembrane type-1" evidence="9">
    <location>
        <begin position="34"/>
        <end position="316"/>
    </location>
</feature>
<dbReference type="InterPro" id="IPR039421">
    <property type="entry name" value="Type_1_exporter"/>
</dbReference>
<dbReference type="Gene3D" id="1.20.1560.10">
    <property type="entry name" value="ABC transporter type 1, transmembrane domain"/>
    <property type="match status" value="1"/>
</dbReference>
<keyword evidence="2 7" id="KW-0812">Transmembrane</keyword>
<dbReference type="Gene3D" id="3.40.50.300">
    <property type="entry name" value="P-loop containing nucleotide triphosphate hydrolases"/>
    <property type="match status" value="1"/>
</dbReference>
<evidence type="ECO:0000259" key="8">
    <source>
        <dbReference type="PROSITE" id="PS50893"/>
    </source>
</evidence>
<dbReference type="InterPro" id="IPR036640">
    <property type="entry name" value="ABC1_TM_sf"/>
</dbReference>
<dbReference type="SUPFAM" id="SSF90123">
    <property type="entry name" value="ABC transporter transmembrane region"/>
    <property type="match status" value="1"/>
</dbReference>
<feature type="transmembrane region" description="Helical" evidence="7">
    <location>
        <begin position="281"/>
        <end position="301"/>
    </location>
</feature>
<dbReference type="SMART" id="SM00382">
    <property type="entry name" value="AAA"/>
    <property type="match status" value="1"/>
</dbReference>
<feature type="transmembrane region" description="Helical" evidence="7">
    <location>
        <begin position="253"/>
        <end position="275"/>
    </location>
</feature>
<evidence type="ECO:0000256" key="5">
    <source>
        <dbReference type="ARBA" id="ARBA00022989"/>
    </source>
</evidence>
<evidence type="ECO:0000313" key="10">
    <source>
        <dbReference type="EMBL" id="NHN90177.1"/>
    </source>
</evidence>
<feature type="domain" description="ABC transporter" evidence="8">
    <location>
        <begin position="351"/>
        <end position="585"/>
    </location>
</feature>
<keyword evidence="4" id="KW-0067">ATP-binding</keyword>
<dbReference type="InterPro" id="IPR027417">
    <property type="entry name" value="P-loop_NTPase"/>
</dbReference>
<name>A0ABX0K4J2_9PROT</name>
<dbReference type="InterPro" id="IPR017871">
    <property type="entry name" value="ABC_transporter-like_CS"/>
</dbReference>
<evidence type="ECO:0000256" key="6">
    <source>
        <dbReference type="ARBA" id="ARBA00023136"/>
    </source>
</evidence>
<dbReference type="EMBL" id="WOSY01000035">
    <property type="protein sequence ID" value="NHN90177.1"/>
    <property type="molecule type" value="Genomic_DNA"/>
</dbReference>
<dbReference type="PROSITE" id="PS50893">
    <property type="entry name" value="ABC_TRANSPORTER_2"/>
    <property type="match status" value="1"/>
</dbReference>
<keyword evidence="5 7" id="KW-1133">Transmembrane helix</keyword>
<dbReference type="RefSeq" id="WP_173571361.1">
    <property type="nucleotide sequence ID" value="NZ_WOSY01000035.1"/>
</dbReference>
<dbReference type="Pfam" id="PF00005">
    <property type="entry name" value="ABC_tran"/>
    <property type="match status" value="1"/>
</dbReference>
<sequence>MTTIHKAPMPRSLSRALNGWLRRQSDAARRPLRLAVILGSLGGLLLVPESWLLARGVSAVIFHHRGLAAISSLLAGILGLAALRALLGHGASVTAMAGSTQVKAAVRHQLQERIAALGPAFLIRQRSGDMASLLVEGVDALDHYYATYLPQMAVGAFLPVAILAFVLPVDWVSALILFLGAPLIPIFMIIIGRGTERLNQTQWRRLALMSAHFFDVVEGLTTLKLFGASRDAAELIGRMSEEYRLATMRVLRLAFLSSLVLEFFTTLGVAMIAVFVGFRLYYGELAFLPGFFVLLLAPEFFRPLRAMGTQYHARMEAVAAADRIVAVLQASEIAPAPTARVKAPTTQTGLVRCEAVGFAYREGEPALADLSLTLTPGERLALVGSSGSGKSTLARLLLGLDRAQSGRILVEGTNLADLAPDDWFARVSWMPQRPTLFAGSLLDNIRMGLPDASLEAVITAATAAAAHGFISRLPQGYGTEIGERGQGLSGGEIRRIALARALLKPADLLVLDEPDASLDAETAAEIRAAITRLPRSTAVLLIAHRLESAAMADRVLVMREGRIVEDGEPSALGASGGPYAALQAAYTEGGV</sequence>
<dbReference type="InterPro" id="IPR014216">
    <property type="entry name" value="ABC_transptr_CydD"/>
</dbReference>
<dbReference type="Proteomes" id="UP000631653">
    <property type="component" value="Unassembled WGS sequence"/>
</dbReference>
<dbReference type="InterPro" id="IPR003593">
    <property type="entry name" value="AAA+_ATPase"/>
</dbReference>